<dbReference type="NCBIfam" id="TIGR01031">
    <property type="entry name" value="rpmF_bact"/>
    <property type="match status" value="1"/>
</dbReference>
<name>A0A1G2KLT8_9BACT</name>
<dbReference type="SUPFAM" id="SSF57829">
    <property type="entry name" value="Zn-binding ribosomal proteins"/>
    <property type="match status" value="1"/>
</dbReference>
<proteinExistence type="inferred from homology"/>
<evidence type="ECO:0000256" key="1">
    <source>
        <dbReference type="ARBA" id="ARBA00008560"/>
    </source>
</evidence>
<dbReference type="Proteomes" id="UP000179023">
    <property type="component" value="Unassembled WGS sequence"/>
</dbReference>
<gene>
    <name evidence="5" type="primary">rpmF</name>
    <name evidence="7" type="ORF">A3C07_04290</name>
</gene>
<sequence length="96" mass="11148">MMVVRMRHTKSKRNRIRSHHALKQKKFAHCAHCLQPVLSHVLCQNCGYYAGRQVIDVLAKLDKKERRKKEKELHEHEKEAAEGSNKPLSAEGLSHK</sequence>
<comment type="caution">
    <text evidence="7">The sequence shown here is derived from an EMBL/GenBank/DDBJ whole genome shotgun (WGS) entry which is preliminary data.</text>
</comment>
<dbReference type="InterPro" id="IPR011332">
    <property type="entry name" value="Ribosomal_zn-bd"/>
</dbReference>
<protein>
    <recommendedName>
        <fullName evidence="4 5">Large ribosomal subunit protein bL32</fullName>
    </recommendedName>
</protein>
<dbReference type="Pfam" id="PF01783">
    <property type="entry name" value="Ribosomal_L32p"/>
    <property type="match status" value="1"/>
</dbReference>
<comment type="similarity">
    <text evidence="1 5">Belongs to the bacterial ribosomal protein bL32 family.</text>
</comment>
<dbReference type="GO" id="GO:0015934">
    <property type="term" value="C:large ribosomal subunit"/>
    <property type="evidence" value="ECO:0007669"/>
    <property type="project" value="InterPro"/>
</dbReference>
<reference evidence="7 8" key="1">
    <citation type="journal article" date="2016" name="Nat. Commun.">
        <title>Thousands of microbial genomes shed light on interconnected biogeochemical processes in an aquifer system.</title>
        <authorList>
            <person name="Anantharaman K."/>
            <person name="Brown C.T."/>
            <person name="Hug L.A."/>
            <person name="Sharon I."/>
            <person name="Castelle C.J."/>
            <person name="Probst A.J."/>
            <person name="Thomas B.C."/>
            <person name="Singh A."/>
            <person name="Wilkins M.J."/>
            <person name="Karaoz U."/>
            <person name="Brodie E.L."/>
            <person name="Williams K.H."/>
            <person name="Hubbard S.S."/>
            <person name="Banfield J.F."/>
        </authorList>
    </citation>
    <scope>NUCLEOTIDE SEQUENCE [LARGE SCALE GENOMIC DNA]</scope>
</reference>
<evidence type="ECO:0000256" key="6">
    <source>
        <dbReference type="SAM" id="MobiDB-lite"/>
    </source>
</evidence>
<dbReference type="EMBL" id="MHQI01000018">
    <property type="protein sequence ID" value="OHA00356.1"/>
    <property type="molecule type" value="Genomic_DNA"/>
</dbReference>
<evidence type="ECO:0000256" key="5">
    <source>
        <dbReference type="HAMAP-Rule" id="MF_00340"/>
    </source>
</evidence>
<evidence type="ECO:0000256" key="3">
    <source>
        <dbReference type="ARBA" id="ARBA00023274"/>
    </source>
</evidence>
<keyword evidence="3 5" id="KW-0687">Ribonucleoprotein</keyword>
<dbReference type="GO" id="GO:0006412">
    <property type="term" value="P:translation"/>
    <property type="evidence" value="ECO:0007669"/>
    <property type="project" value="UniProtKB-UniRule"/>
</dbReference>
<evidence type="ECO:0000313" key="8">
    <source>
        <dbReference type="Proteomes" id="UP000179023"/>
    </source>
</evidence>
<dbReference type="STRING" id="1802270.A3C07_04290"/>
<dbReference type="InterPro" id="IPR002677">
    <property type="entry name" value="Ribosomal_bL32"/>
</dbReference>
<dbReference type="AlphaFoldDB" id="A0A1G2KLT8"/>
<dbReference type="PANTHER" id="PTHR35534:SF1">
    <property type="entry name" value="LARGE RIBOSOMAL SUBUNIT PROTEIN BL32"/>
    <property type="match status" value="1"/>
</dbReference>
<evidence type="ECO:0000256" key="2">
    <source>
        <dbReference type="ARBA" id="ARBA00022980"/>
    </source>
</evidence>
<accession>A0A1G2KLT8</accession>
<feature type="compositionally biased region" description="Basic and acidic residues" evidence="6">
    <location>
        <begin position="65"/>
        <end position="81"/>
    </location>
</feature>
<organism evidence="7 8">
    <name type="scientific">Candidatus Sungbacteria bacterium RIFCSPHIGHO2_02_FULL_47_11</name>
    <dbReference type="NCBI Taxonomy" id="1802270"/>
    <lineage>
        <taxon>Bacteria</taxon>
        <taxon>Candidatus Sungiibacteriota</taxon>
    </lineage>
</organism>
<dbReference type="GO" id="GO:0003735">
    <property type="term" value="F:structural constituent of ribosome"/>
    <property type="evidence" value="ECO:0007669"/>
    <property type="project" value="InterPro"/>
</dbReference>
<feature type="region of interest" description="Disordered" evidence="6">
    <location>
        <begin position="65"/>
        <end position="96"/>
    </location>
</feature>
<dbReference type="PANTHER" id="PTHR35534">
    <property type="entry name" value="50S RIBOSOMAL PROTEIN L32"/>
    <property type="match status" value="1"/>
</dbReference>
<dbReference type="HAMAP" id="MF_00340">
    <property type="entry name" value="Ribosomal_bL32"/>
    <property type="match status" value="1"/>
</dbReference>
<dbReference type="InterPro" id="IPR044957">
    <property type="entry name" value="Ribosomal_bL32_bact"/>
</dbReference>
<evidence type="ECO:0000313" key="7">
    <source>
        <dbReference type="EMBL" id="OHA00356.1"/>
    </source>
</evidence>
<evidence type="ECO:0000256" key="4">
    <source>
        <dbReference type="ARBA" id="ARBA00035178"/>
    </source>
</evidence>
<keyword evidence="2 5" id="KW-0689">Ribosomal protein</keyword>